<proteinExistence type="predicted"/>
<accession>A0A370TDZ5</accession>
<feature type="compositionally biased region" description="Basic and acidic residues" evidence="1">
    <location>
        <begin position="1"/>
        <end position="20"/>
    </location>
</feature>
<sequence>MARPTEQRARAMPRPEEQRTHAMARPTEQRAHAMARPTEQRAPDMPRSAEQQAPAKRPRLAEQQAPAIPTPEEQQPLAIRKAVRPTEAPTILPKNPSLVDVVKQARIEEPKDDQLARKGKLQDLAQNRLEDHIKMTMDADRANARYIACREKFMGICSFIEEAEKLHPNMPDFEILTKANSLRREKLTYFGFGDNEVDVLLQVEDIVNSDRTEYAAFFKRKITTEAKGQALCQSCILKERGYSPEKRKGKEAA</sequence>
<name>A0A370TDZ5_9HELO</name>
<dbReference type="RefSeq" id="XP_031866398.1">
    <property type="nucleotide sequence ID" value="XM_032017755.1"/>
</dbReference>
<organism evidence="2 3">
    <name type="scientific">Venustampulla echinocandica</name>
    <dbReference type="NCBI Taxonomy" id="2656787"/>
    <lineage>
        <taxon>Eukaryota</taxon>
        <taxon>Fungi</taxon>
        <taxon>Dikarya</taxon>
        <taxon>Ascomycota</taxon>
        <taxon>Pezizomycotina</taxon>
        <taxon>Leotiomycetes</taxon>
        <taxon>Helotiales</taxon>
        <taxon>Pleuroascaceae</taxon>
        <taxon>Venustampulla</taxon>
    </lineage>
</organism>
<dbReference type="EMBL" id="NPIC01000010">
    <property type="protein sequence ID" value="RDL32676.1"/>
    <property type="molecule type" value="Genomic_DNA"/>
</dbReference>
<gene>
    <name evidence="2" type="ORF">BP5553_09132</name>
</gene>
<dbReference type="Proteomes" id="UP000254866">
    <property type="component" value="Unassembled WGS sequence"/>
</dbReference>
<protein>
    <submittedName>
        <fullName evidence="2">Uncharacterized protein</fullName>
    </submittedName>
</protein>
<feature type="region of interest" description="Disordered" evidence="1">
    <location>
        <begin position="1"/>
        <end position="77"/>
    </location>
</feature>
<evidence type="ECO:0000313" key="3">
    <source>
        <dbReference type="Proteomes" id="UP000254866"/>
    </source>
</evidence>
<evidence type="ECO:0000256" key="1">
    <source>
        <dbReference type="SAM" id="MobiDB-lite"/>
    </source>
</evidence>
<dbReference type="AlphaFoldDB" id="A0A370TDZ5"/>
<dbReference type="GeneID" id="43601981"/>
<comment type="caution">
    <text evidence="2">The sequence shown here is derived from an EMBL/GenBank/DDBJ whole genome shotgun (WGS) entry which is preliminary data.</text>
</comment>
<evidence type="ECO:0000313" key="2">
    <source>
        <dbReference type="EMBL" id="RDL32676.1"/>
    </source>
</evidence>
<keyword evidence="3" id="KW-1185">Reference proteome</keyword>
<reference evidence="2 3" key="1">
    <citation type="journal article" date="2018" name="IMA Fungus">
        <title>IMA Genome-F 9: Draft genome sequence of Annulohypoxylon stygium, Aspergillus mulundensis, Berkeleyomyces basicola (syn. Thielaviopsis basicola), Ceratocystis smalleyi, two Cercospora beticola strains, Coleophoma cylindrospora, Fusarium fracticaudum, Phialophora cf. hyalina, and Morchella septimelata.</title>
        <authorList>
            <person name="Wingfield B.D."/>
            <person name="Bills G.F."/>
            <person name="Dong Y."/>
            <person name="Huang W."/>
            <person name="Nel W.J."/>
            <person name="Swalarsk-Parry B.S."/>
            <person name="Vaghefi N."/>
            <person name="Wilken P.M."/>
            <person name="An Z."/>
            <person name="de Beer Z.W."/>
            <person name="De Vos L."/>
            <person name="Chen L."/>
            <person name="Duong T.A."/>
            <person name="Gao Y."/>
            <person name="Hammerbacher A."/>
            <person name="Kikkert J.R."/>
            <person name="Li Y."/>
            <person name="Li H."/>
            <person name="Li K."/>
            <person name="Li Q."/>
            <person name="Liu X."/>
            <person name="Ma X."/>
            <person name="Naidoo K."/>
            <person name="Pethybridge S.J."/>
            <person name="Sun J."/>
            <person name="Steenkamp E.T."/>
            <person name="van der Nest M.A."/>
            <person name="van Wyk S."/>
            <person name="Wingfield M.J."/>
            <person name="Xiong C."/>
            <person name="Yue Q."/>
            <person name="Zhang X."/>
        </authorList>
    </citation>
    <scope>NUCLEOTIDE SEQUENCE [LARGE SCALE GENOMIC DNA]</scope>
    <source>
        <strain evidence="2 3">BP 5553</strain>
    </source>
</reference>